<proteinExistence type="predicted"/>
<dbReference type="EMBL" id="CP059733">
    <property type="protein sequence ID" value="WDE02937.1"/>
    <property type="molecule type" value="Genomic_DNA"/>
</dbReference>
<keyword evidence="1" id="KW-0472">Membrane</keyword>
<dbReference type="PROSITE" id="PS51123">
    <property type="entry name" value="OMPA_2"/>
    <property type="match status" value="1"/>
</dbReference>
<dbReference type="InterPro" id="IPR006665">
    <property type="entry name" value="OmpA-like"/>
</dbReference>
<dbReference type="InterPro" id="IPR036737">
    <property type="entry name" value="OmpA-like_sf"/>
</dbReference>
<dbReference type="GO" id="GO:0016020">
    <property type="term" value="C:membrane"/>
    <property type="evidence" value="ECO:0007669"/>
    <property type="project" value="UniProtKB-UniRule"/>
</dbReference>
<dbReference type="SUPFAM" id="SSF103088">
    <property type="entry name" value="OmpA-like"/>
    <property type="match status" value="1"/>
</dbReference>
<organism evidence="3 4">
    <name type="scientific">Thalassomonas viridans</name>
    <dbReference type="NCBI Taxonomy" id="137584"/>
    <lineage>
        <taxon>Bacteria</taxon>
        <taxon>Pseudomonadati</taxon>
        <taxon>Pseudomonadota</taxon>
        <taxon>Gammaproteobacteria</taxon>
        <taxon>Alteromonadales</taxon>
        <taxon>Colwelliaceae</taxon>
        <taxon>Thalassomonas</taxon>
    </lineage>
</organism>
<accession>A0AAF0C546</accession>
<evidence type="ECO:0000313" key="4">
    <source>
        <dbReference type="Proteomes" id="UP000032352"/>
    </source>
</evidence>
<keyword evidence="4" id="KW-1185">Reference proteome</keyword>
<dbReference type="AlphaFoldDB" id="A0AAF0C546"/>
<dbReference type="KEGG" id="tvd:SG34_015965"/>
<reference evidence="3 4" key="2">
    <citation type="journal article" date="2022" name="Mar. Drugs">
        <title>Bioassay-Guided Fractionation Leads to the Detection of Cholic Acid Generated by the Rare Thalassomonas sp.</title>
        <authorList>
            <person name="Pheiffer F."/>
            <person name="Schneider Y.K."/>
            <person name="Hansen E.H."/>
            <person name="Andersen J.H."/>
            <person name="Isaksson J."/>
            <person name="Busche T."/>
            <person name="R C."/>
            <person name="Kalinowski J."/>
            <person name="Zyl L.V."/>
            <person name="Trindade M."/>
        </authorList>
    </citation>
    <scope>NUCLEOTIDE SEQUENCE [LARGE SCALE GENOMIC DNA]</scope>
    <source>
        <strain evidence="3 4">XOM25</strain>
    </source>
</reference>
<sequence length="591" mass="65883">MPKSTSAEHVESRQDIEQIRRLILGKENRLVRETIKEEARNTVTGALTEALHDRQNQDGSIDKVLQPLVEDSVEKSVTHNRERLVSSLYPLVGSLVRKSVTAFLADFMEKTNQLIENSLTIKGLKWRIKAKQAGVSFAQYAASQTFVYRVEHILLIHRETGLLLNSVDLSHKGKSDPALISAMLTAINDFVGDSFLAGEDGLKEELQAVSTDNFNLLIKPGPSALVVAAVIGSPPQKVSDQLQLTLEEIHRLYINELNDFDGDNQTFKNSANLLRDCLLSEQKNTEESGKKIPWPAWTLLILALIYGGYQTMLWFNNNQLEGKIKQLAHQPGIIIKQLEVYGNNRIKLDILRDPDAITISGWFQEHGLAVNRLNISEHRYHSLDPEIIHMRARQILARYPGIASTWQNNRLTLSGALDIIEMEKLRNKLSIAGFAEPMNLSTAQLQLTPAFAPATDTATENKIKQQVFNTLVGQISSIQLDFAVASEAITPKMHLALQRIYRDISRLTPLAETLELSFGLLIIGSSDNTGNKAANRALSLQRAENTAQALQQLGLSKDKMYVTGLGQLDIAQVADTARKVMFNVIFIDKSQ</sequence>
<evidence type="ECO:0000259" key="2">
    <source>
        <dbReference type="PROSITE" id="PS51123"/>
    </source>
</evidence>
<protein>
    <submittedName>
        <fullName evidence="3">OmpA family protein</fullName>
    </submittedName>
</protein>
<evidence type="ECO:0000313" key="3">
    <source>
        <dbReference type="EMBL" id="WDE02937.1"/>
    </source>
</evidence>
<dbReference type="Proteomes" id="UP000032352">
    <property type="component" value="Chromosome"/>
</dbReference>
<gene>
    <name evidence="3" type="ORF">SG34_015965</name>
</gene>
<dbReference type="Gene3D" id="3.30.1330.60">
    <property type="entry name" value="OmpA-like domain"/>
    <property type="match status" value="1"/>
</dbReference>
<name>A0AAF0C546_9GAMM</name>
<reference evidence="3 4" key="1">
    <citation type="journal article" date="2015" name="Genome Announc.">
        <title>Draft Genome Sequences of Marine Isolates of Thalassomonas viridans and Thalassomonas actiniarum.</title>
        <authorList>
            <person name="Olonade I."/>
            <person name="van Zyl L.J."/>
            <person name="Trindade M."/>
        </authorList>
    </citation>
    <scope>NUCLEOTIDE SEQUENCE [LARGE SCALE GENOMIC DNA]</scope>
    <source>
        <strain evidence="3 4">XOM25</strain>
    </source>
</reference>
<dbReference type="Pfam" id="PF00691">
    <property type="entry name" value="OmpA"/>
    <property type="match status" value="1"/>
</dbReference>
<dbReference type="RefSeq" id="WP_044841601.1">
    <property type="nucleotide sequence ID" value="NZ_CP059733.1"/>
</dbReference>
<feature type="domain" description="OmpA-like" evidence="2">
    <location>
        <begin position="469"/>
        <end position="591"/>
    </location>
</feature>
<evidence type="ECO:0000256" key="1">
    <source>
        <dbReference type="PROSITE-ProRule" id="PRU00473"/>
    </source>
</evidence>